<evidence type="ECO:0000256" key="4">
    <source>
        <dbReference type="ARBA" id="ARBA00010561"/>
    </source>
</evidence>
<evidence type="ECO:0000256" key="8">
    <source>
        <dbReference type="ARBA" id="ARBA00022573"/>
    </source>
</evidence>
<evidence type="ECO:0000313" key="21">
    <source>
        <dbReference type="Proteomes" id="UP000529637"/>
    </source>
</evidence>
<evidence type="ECO:0000256" key="7">
    <source>
        <dbReference type="ARBA" id="ARBA00022475"/>
    </source>
</evidence>
<comment type="catalytic activity">
    <reaction evidence="18 19">
        <text>alpha-ribazole 5'-phosphate + adenosylcob(III)inamide-GDP = adenosylcob(III)alamin 5'-phosphate + GMP + H(+)</text>
        <dbReference type="Rhea" id="RHEA:23560"/>
        <dbReference type="ChEBI" id="CHEBI:15378"/>
        <dbReference type="ChEBI" id="CHEBI:57918"/>
        <dbReference type="ChEBI" id="CHEBI:58115"/>
        <dbReference type="ChEBI" id="CHEBI:60487"/>
        <dbReference type="ChEBI" id="CHEBI:60493"/>
        <dbReference type="EC" id="2.7.8.26"/>
    </reaction>
</comment>
<evidence type="ECO:0000256" key="12">
    <source>
        <dbReference type="ARBA" id="ARBA00022989"/>
    </source>
</evidence>
<evidence type="ECO:0000256" key="5">
    <source>
        <dbReference type="ARBA" id="ARBA00013200"/>
    </source>
</evidence>
<keyword evidence="7 19" id="KW-1003">Cell membrane</keyword>
<dbReference type="Pfam" id="PF02654">
    <property type="entry name" value="CobS"/>
    <property type="match status" value="1"/>
</dbReference>
<dbReference type="GO" id="GO:0009236">
    <property type="term" value="P:cobalamin biosynthetic process"/>
    <property type="evidence" value="ECO:0007669"/>
    <property type="project" value="UniProtKB-UniRule"/>
</dbReference>
<feature type="transmembrane region" description="Helical" evidence="19">
    <location>
        <begin position="221"/>
        <end position="243"/>
    </location>
</feature>
<comment type="pathway">
    <text evidence="3 19">Cofactor biosynthesis; adenosylcobalamin biosynthesis; adenosylcobalamin from cob(II)yrinate a,c-diamide: step 7/7.</text>
</comment>
<accession>A0A7Y6NP51</accession>
<evidence type="ECO:0000256" key="16">
    <source>
        <dbReference type="ARBA" id="ARBA00032853"/>
    </source>
</evidence>
<proteinExistence type="inferred from homology"/>
<evidence type="ECO:0000256" key="10">
    <source>
        <dbReference type="ARBA" id="ARBA00022692"/>
    </source>
</evidence>
<keyword evidence="11 19" id="KW-0460">Magnesium</keyword>
<evidence type="ECO:0000256" key="18">
    <source>
        <dbReference type="ARBA" id="ARBA00049504"/>
    </source>
</evidence>
<comment type="subcellular location">
    <subcellularLocation>
        <location evidence="2 19">Cell membrane</location>
        <topology evidence="2 19">Multi-pass membrane protein</topology>
    </subcellularLocation>
</comment>
<feature type="transmembrane region" description="Helical" evidence="19">
    <location>
        <begin position="194"/>
        <end position="215"/>
    </location>
</feature>
<evidence type="ECO:0000256" key="9">
    <source>
        <dbReference type="ARBA" id="ARBA00022679"/>
    </source>
</evidence>
<keyword evidence="9 19" id="KW-0808">Transferase</keyword>
<evidence type="ECO:0000256" key="6">
    <source>
        <dbReference type="ARBA" id="ARBA00015850"/>
    </source>
</evidence>
<feature type="transmembrane region" description="Helical" evidence="19">
    <location>
        <begin position="121"/>
        <end position="144"/>
    </location>
</feature>
<dbReference type="UniPathway" id="UPA00148">
    <property type="reaction ID" value="UER00238"/>
</dbReference>
<comment type="cofactor">
    <cofactor evidence="1 19">
        <name>Mg(2+)</name>
        <dbReference type="ChEBI" id="CHEBI:18420"/>
    </cofactor>
</comment>
<keyword evidence="21" id="KW-1185">Reference proteome</keyword>
<name>A0A7Y6NP51_9BURK</name>
<feature type="transmembrane region" description="Helical" evidence="19">
    <location>
        <begin position="150"/>
        <end position="173"/>
    </location>
</feature>
<keyword evidence="8 19" id="KW-0169">Cobalamin biosynthesis</keyword>
<evidence type="ECO:0000256" key="17">
    <source>
        <dbReference type="ARBA" id="ARBA00048623"/>
    </source>
</evidence>
<comment type="function">
    <text evidence="14 19">Joins adenosylcobinamide-GDP and alpha-ribazole to generate adenosylcobalamin (Ado-cobalamin). Also synthesizes adenosylcobalamin 5'-phosphate from adenosylcobinamide-GDP and alpha-ribazole 5'-phosphate.</text>
</comment>
<dbReference type="PANTHER" id="PTHR34148">
    <property type="entry name" value="ADENOSYLCOBINAMIDE-GDP RIBAZOLETRANSFERASE"/>
    <property type="match status" value="1"/>
</dbReference>
<reference evidence="20 21" key="1">
    <citation type="submission" date="2020-06" db="EMBL/GenBank/DDBJ databases">
        <title>Schlegella sp. ID0723 isolated from air conditioner.</title>
        <authorList>
            <person name="Kim D.Y."/>
            <person name="Kim D.-U."/>
        </authorList>
    </citation>
    <scope>NUCLEOTIDE SEQUENCE [LARGE SCALE GENOMIC DNA]</scope>
    <source>
        <strain evidence="20 21">ID0723</strain>
    </source>
</reference>
<dbReference type="EMBL" id="JABWMJ010000006">
    <property type="protein sequence ID" value="NUZ06781.1"/>
    <property type="molecule type" value="Genomic_DNA"/>
</dbReference>
<evidence type="ECO:0000256" key="11">
    <source>
        <dbReference type="ARBA" id="ARBA00022842"/>
    </source>
</evidence>
<comment type="caution">
    <text evidence="20">The sequence shown here is derived from an EMBL/GenBank/DDBJ whole genome shotgun (WGS) entry which is preliminary data.</text>
</comment>
<evidence type="ECO:0000256" key="19">
    <source>
        <dbReference type="HAMAP-Rule" id="MF_00719"/>
    </source>
</evidence>
<evidence type="ECO:0000256" key="15">
    <source>
        <dbReference type="ARBA" id="ARBA00032605"/>
    </source>
</evidence>
<keyword evidence="12 19" id="KW-1133">Transmembrane helix</keyword>
<evidence type="ECO:0000256" key="13">
    <source>
        <dbReference type="ARBA" id="ARBA00023136"/>
    </source>
</evidence>
<gene>
    <name evidence="19 20" type="primary">cobS</name>
    <name evidence="20" type="ORF">HQN59_13535</name>
</gene>
<evidence type="ECO:0000256" key="3">
    <source>
        <dbReference type="ARBA" id="ARBA00004663"/>
    </source>
</evidence>
<comment type="catalytic activity">
    <reaction evidence="17 19">
        <text>alpha-ribazole + adenosylcob(III)inamide-GDP = adenosylcob(III)alamin + GMP + H(+)</text>
        <dbReference type="Rhea" id="RHEA:16049"/>
        <dbReference type="ChEBI" id="CHEBI:10329"/>
        <dbReference type="ChEBI" id="CHEBI:15378"/>
        <dbReference type="ChEBI" id="CHEBI:18408"/>
        <dbReference type="ChEBI" id="CHEBI:58115"/>
        <dbReference type="ChEBI" id="CHEBI:60487"/>
        <dbReference type="EC" id="2.7.8.26"/>
    </reaction>
</comment>
<dbReference type="AlphaFoldDB" id="A0A7Y6NP51"/>
<evidence type="ECO:0000256" key="14">
    <source>
        <dbReference type="ARBA" id="ARBA00025228"/>
    </source>
</evidence>
<dbReference type="GO" id="GO:0008818">
    <property type="term" value="F:cobalamin 5'-phosphate synthase activity"/>
    <property type="evidence" value="ECO:0007669"/>
    <property type="project" value="UniProtKB-UniRule"/>
</dbReference>
<dbReference type="EC" id="2.7.8.26" evidence="5 19"/>
<sequence length="276" mass="28592">MTRPLRRVGAAARHERRLFFIALQFLTRIPIPGWVGFEPALLNRAVRQFPQVGALVGFVGGSVVFVAQQLWTPGVAAVLAVTATVWLTAAFHEDGLADTFDALLGAASREKALAIMKDSRIGTYGASALVVTLLLRVLLVAELVARDPLVAALAVVASHAGGRAAAVVLMASVPYAGEEAHAKAKPLARHARRIDAVAAAVAGVAWLWPAAAAATSGPIAALLRVASLTAALAALVLGLRAWLRRRLGGYTGDTLGAAAQFGELVVLLGVAARMPG</sequence>
<organism evidence="20 21">
    <name type="scientific">Piscinibacter koreensis</name>
    <dbReference type="NCBI Taxonomy" id="2742824"/>
    <lineage>
        <taxon>Bacteria</taxon>
        <taxon>Pseudomonadati</taxon>
        <taxon>Pseudomonadota</taxon>
        <taxon>Betaproteobacteria</taxon>
        <taxon>Burkholderiales</taxon>
        <taxon>Sphaerotilaceae</taxon>
        <taxon>Piscinibacter</taxon>
    </lineage>
</organism>
<comment type="similarity">
    <text evidence="4 19">Belongs to the CobS family.</text>
</comment>
<evidence type="ECO:0000256" key="1">
    <source>
        <dbReference type="ARBA" id="ARBA00001946"/>
    </source>
</evidence>
<keyword evidence="10 19" id="KW-0812">Transmembrane</keyword>
<keyword evidence="13 19" id="KW-0472">Membrane</keyword>
<evidence type="ECO:0000256" key="2">
    <source>
        <dbReference type="ARBA" id="ARBA00004651"/>
    </source>
</evidence>
<dbReference type="HAMAP" id="MF_00719">
    <property type="entry name" value="CobS"/>
    <property type="match status" value="1"/>
</dbReference>
<dbReference type="GO" id="GO:0005886">
    <property type="term" value="C:plasma membrane"/>
    <property type="evidence" value="ECO:0007669"/>
    <property type="project" value="UniProtKB-SubCell"/>
</dbReference>
<dbReference type="Proteomes" id="UP000529637">
    <property type="component" value="Unassembled WGS sequence"/>
</dbReference>
<dbReference type="NCBIfam" id="TIGR00317">
    <property type="entry name" value="cobS"/>
    <property type="match status" value="1"/>
</dbReference>
<dbReference type="RefSeq" id="WP_176069642.1">
    <property type="nucleotide sequence ID" value="NZ_JABWMJ010000006.1"/>
</dbReference>
<dbReference type="PANTHER" id="PTHR34148:SF1">
    <property type="entry name" value="ADENOSYLCOBINAMIDE-GDP RIBAZOLETRANSFERASE"/>
    <property type="match status" value="1"/>
</dbReference>
<evidence type="ECO:0000313" key="20">
    <source>
        <dbReference type="EMBL" id="NUZ06781.1"/>
    </source>
</evidence>
<dbReference type="GO" id="GO:0051073">
    <property type="term" value="F:adenosylcobinamide-GDP ribazoletransferase activity"/>
    <property type="evidence" value="ECO:0007669"/>
    <property type="project" value="UniProtKB-UniRule"/>
</dbReference>
<dbReference type="InterPro" id="IPR003805">
    <property type="entry name" value="CobS"/>
</dbReference>
<protein>
    <recommendedName>
        <fullName evidence="6 19">Adenosylcobinamide-GDP ribazoletransferase</fullName>
        <ecNumber evidence="5 19">2.7.8.26</ecNumber>
    </recommendedName>
    <alternativeName>
        <fullName evidence="16 19">Cobalamin synthase</fullName>
    </alternativeName>
    <alternativeName>
        <fullName evidence="15 19">Cobalamin-5'-phosphate synthase</fullName>
    </alternativeName>
</protein>